<dbReference type="AlphaFoldDB" id="A0A133KDJ8"/>
<proteinExistence type="predicted"/>
<evidence type="ECO:0000313" key="2">
    <source>
        <dbReference type="EMBL" id="KWZ77567.1"/>
    </source>
</evidence>
<dbReference type="OrthoDB" id="9959443at2"/>
<keyword evidence="3" id="KW-1185">Reference proteome</keyword>
<dbReference type="RefSeq" id="WP_060929617.1">
    <property type="nucleotide sequence ID" value="NZ_CAMPNK010000041.1"/>
</dbReference>
<evidence type="ECO:0000313" key="3">
    <source>
        <dbReference type="Proteomes" id="UP000070383"/>
    </source>
</evidence>
<organism evidence="2 3">
    <name type="scientific">Anaerococcus tetradius</name>
    <dbReference type="NCBI Taxonomy" id="33036"/>
    <lineage>
        <taxon>Bacteria</taxon>
        <taxon>Bacillati</taxon>
        <taxon>Bacillota</taxon>
        <taxon>Tissierellia</taxon>
        <taxon>Tissierellales</taxon>
        <taxon>Peptoniphilaceae</taxon>
        <taxon>Anaerococcus</taxon>
    </lineage>
</organism>
<dbReference type="Proteomes" id="UP000070383">
    <property type="component" value="Unassembled WGS sequence"/>
</dbReference>
<accession>A0A133KDJ8</accession>
<evidence type="ECO:0000256" key="1">
    <source>
        <dbReference type="SAM" id="Coils"/>
    </source>
</evidence>
<dbReference type="STRING" id="33036.HMPREF3200_01388"/>
<dbReference type="PATRIC" id="fig|33036.3.peg.1375"/>
<protein>
    <submittedName>
        <fullName evidence="2">Uncharacterized protein</fullName>
    </submittedName>
</protein>
<feature type="coiled-coil region" evidence="1">
    <location>
        <begin position="69"/>
        <end position="100"/>
    </location>
</feature>
<gene>
    <name evidence="2" type="ORF">HMPREF3200_01388</name>
</gene>
<dbReference type="EMBL" id="LRPM01000048">
    <property type="protein sequence ID" value="KWZ77567.1"/>
    <property type="molecule type" value="Genomic_DNA"/>
</dbReference>
<reference evidence="3" key="1">
    <citation type="submission" date="2016-01" db="EMBL/GenBank/DDBJ databases">
        <authorList>
            <person name="Mitreva M."/>
            <person name="Pepin K.H."/>
            <person name="Mihindukulasuriya K.A."/>
            <person name="Fulton R."/>
            <person name="Fronick C."/>
            <person name="O'Laughlin M."/>
            <person name="Miner T."/>
            <person name="Herter B."/>
            <person name="Rosa B.A."/>
            <person name="Cordes M."/>
            <person name="Tomlinson C."/>
            <person name="Wollam A."/>
            <person name="Palsikar V.B."/>
            <person name="Mardis E.R."/>
            <person name="Wilson R.K."/>
        </authorList>
    </citation>
    <scope>NUCLEOTIDE SEQUENCE [LARGE SCALE GENOMIC DNA]</scope>
    <source>
        <strain evidence="3">MJR8151</strain>
    </source>
</reference>
<keyword evidence="1" id="KW-0175">Coiled coil</keyword>
<sequence length="107" mass="12570">MKATFEEEKKKPLMIEIETARRMIIKAVNQAREECSIPVFIMEGIISDIHQQLSSESKITLLNDMSRYLNDIENSKDKEIERLRQLLDEKNNDIIMNNNEEDEKEGD</sequence>
<name>A0A133KDJ8_9FIRM</name>
<comment type="caution">
    <text evidence="2">The sequence shown here is derived from an EMBL/GenBank/DDBJ whole genome shotgun (WGS) entry which is preliminary data.</text>
</comment>